<comment type="caution">
    <text evidence="2">The sequence shown here is derived from an EMBL/GenBank/DDBJ whole genome shotgun (WGS) entry which is preliminary data.</text>
</comment>
<evidence type="ECO:0000313" key="2">
    <source>
        <dbReference type="EMBL" id="MCH4561678.1"/>
    </source>
</evidence>
<organism evidence="2 3">
    <name type="scientific">Halomonas flagellata</name>
    <dbReference type="NCBI Taxonomy" id="2920385"/>
    <lineage>
        <taxon>Bacteria</taxon>
        <taxon>Pseudomonadati</taxon>
        <taxon>Pseudomonadota</taxon>
        <taxon>Gammaproteobacteria</taxon>
        <taxon>Oceanospirillales</taxon>
        <taxon>Halomonadaceae</taxon>
        <taxon>Halomonas</taxon>
    </lineage>
</organism>
<sequence length="124" mass="13793">MPTVQSSTRHAAPRGHRPAVVRRPARWWLAGLLVGCLLPAGLGQVESLRHAERIAQICILAPALIRASSRFQARRRALTRWPAGTGRTPPAPRWSRRRLSPLRRRLTAAHDVLTRRGPPAAWAS</sequence>
<gene>
    <name evidence="2" type="ORF">MKP05_00870</name>
</gene>
<reference evidence="2 3" key="1">
    <citation type="submission" date="2022-02" db="EMBL/GenBank/DDBJ databases">
        <title>Halomonas fukangensis sp. nov., a halophilic bacterium isolated from a bulk soil of Kalidium foliatum at Fukang.</title>
        <authorList>
            <person name="Huang Y."/>
        </authorList>
    </citation>
    <scope>NUCLEOTIDE SEQUENCE [LARGE SCALE GENOMIC DNA]</scope>
    <source>
        <strain evidence="2 3">EGI 63088</strain>
    </source>
</reference>
<dbReference type="EMBL" id="JAKVPY010000001">
    <property type="protein sequence ID" value="MCH4561678.1"/>
    <property type="molecule type" value="Genomic_DNA"/>
</dbReference>
<feature type="region of interest" description="Disordered" evidence="1">
    <location>
        <begin position="80"/>
        <end position="99"/>
    </location>
</feature>
<evidence type="ECO:0000256" key="1">
    <source>
        <dbReference type="SAM" id="MobiDB-lite"/>
    </source>
</evidence>
<accession>A0ABS9RP40</accession>
<dbReference type="Proteomes" id="UP001202117">
    <property type="component" value="Unassembled WGS sequence"/>
</dbReference>
<name>A0ABS9RP40_9GAMM</name>
<proteinExistence type="predicted"/>
<keyword evidence="3" id="KW-1185">Reference proteome</keyword>
<evidence type="ECO:0000313" key="3">
    <source>
        <dbReference type="Proteomes" id="UP001202117"/>
    </source>
</evidence>
<dbReference type="RefSeq" id="WP_110281819.1">
    <property type="nucleotide sequence ID" value="NZ_JAKVPY010000001.1"/>
</dbReference>
<protein>
    <submittedName>
        <fullName evidence="2">Uncharacterized protein</fullName>
    </submittedName>
</protein>